<dbReference type="Proteomes" id="UP001157017">
    <property type="component" value="Unassembled WGS sequence"/>
</dbReference>
<dbReference type="EMBL" id="BSUZ01000001">
    <property type="protein sequence ID" value="GMA86550.1"/>
    <property type="molecule type" value="Genomic_DNA"/>
</dbReference>
<evidence type="ECO:0000313" key="2">
    <source>
        <dbReference type="Proteomes" id="UP001157017"/>
    </source>
</evidence>
<reference evidence="2" key="1">
    <citation type="journal article" date="2019" name="Int. J. Syst. Evol. Microbiol.">
        <title>The Global Catalogue of Microorganisms (GCM) 10K type strain sequencing project: providing services to taxonomists for standard genome sequencing and annotation.</title>
        <authorList>
            <consortium name="The Broad Institute Genomics Platform"/>
            <consortium name="The Broad Institute Genome Sequencing Center for Infectious Disease"/>
            <person name="Wu L."/>
            <person name="Ma J."/>
        </authorList>
    </citation>
    <scope>NUCLEOTIDE SEQUENCE [LARGE SCALE GENOMIC DNA]</scope>
    <source>
        <strain evidence="2">NBRC 108730</strain>
    </source>
</reference>
<organism evidence="1 2">
    <name type="scientific">Angustibacter aerolatus</name>
    <dbReference type="NCBI Taxonomy" id="1162965"/>
    <lineage>
        <taxon>Bacteria</taxon>
        <taxon>Bacillati</taxon>
        <taxon>Actinomycetota</taxon>
        <taxon>Actinomycetes</taxon>
        <taxon>Kineosporiales</taxon>
        <taxon>Kineosporiaceae</taxon>
    </lineage>
</organism>
<keyword evidence="2" id="KW-1185">Reference proteome</keyword>
<sequence length="228" mass="23684">MFEGFGPERIRAVEPPDPRVARTDGIVRAARSVVKVTGTASSCSRSQEGSGWVLQRGLVVTNAHVVAGVGRPRLRVGGTGPSYPARVVVFDPVRDLAVLRAPDLPAPALEPAAELDRGDGAVVAGFPLDGPYRLDSARVREVVTARGEDIYGGRGSVREIYSLYARVQPGNSGGPLLDAAGHVVGVVFAKSLDDDTTGYALTLDEAQPVLRAAATATSPVSTGRCAAS</sequence>
<dbReference type="InterPro" id="IPR043504">
    <property type="entry name" value="Peptidase_S1_PA_chymotrypsin"/>
</dbReference>
<evidence type="ECO:0008006" key="3">
    <source>
        <dbReference type="Google" id="ProtNLM"/>
    </source>
</evidence>
<proteinExistence type="predicted"/>
<dbReference type="PANTHER" id="PTHR43019">
    <property type="entry name" value="SERINE ENDOPROTEASE DEGS"/>
    <property type="match status" value="1"/>
</dbReference>
<dbReference type="PRINTS" id="PR00834">
    <property type="entry name" value="PROTEASES2C"/>
</dbReference>
<evidence type="ECO:0000313" key="1">
    <source>
        <dbReference type="EMBL" id="GMA86550.1"/>
    </source>
</evidence>
<dbReference type="NCBIfam" id="NF033740">
    <property type="entry name" value="MarP_fam_protase"/>
    <property type="match status" value="1"/>
</dbReference>
<dbReference type="InterPro" id="IPR001940">
    <property type="entry name" value="Peptidase_S1C"/>
</dbReference>
<protein>
    <recommendedName>
        <fullName evidence="3">Serine protease</fullName>
    </recommendedName>
</protein>
<gene>
    <name evidence="1" type="ORF">GCM10025868_18000</name>
</gene>
<dbReference type="InterPro" id="IPR047680">
    <property type="entry name" value="MarP-like"/>
</dbReference>
<name>A0ABQ6JEF7_9ACTN</name>
<dbReference type="InterPro" id="IPR009003">
    <property type="entry name" value="Peptidase_S1_PA"/>
</dbReference>
<dbReference type="Gene3D" id="2.40.10.10">
    <property type="entry name" value="Trypsin-like serine proteases"/>
    <property type="match status" value="2"/>
</dbReference>
<dbReference type="PANTHER" id="PTHR43019:SF23">
    <property type="entry name" value="PROTEASE DO-LIKE 5, CHLOROPLASTIC"/>
    <property type="match status" value="1"/>
</dbReference>
<dbReference type="SUPFAM" id="SSF50494">
    <property type="entry name" value="Trypsin-like serine proteases"/>
    <property type="match status" value="1"/>
</dbReference>
<accession>A0ABQ6JEF7</accession>
<comment type="caution">
    <text evidence="1">The sequence shown here is derived from an EMBL/GenBank/DDBJ whole genome shotgun (WGS) entry which is preliminary data.</text>
</comment>
<dbReference type="Pfam" id="PF13365">
    <property type="entry name" value="Trypsin_2"/>
    <property type="match status" value="1"/>
</dbReference>